<evidence type="ECO:0000256" key="7">
    <source>
        <dbReference type="ARBA" id="ARBA00022989"/>
    </source>
</evidence>
<evidence type="ECO:0000256" key="8">
    <source>
        <dbReference type="ARBA" id="ARBA00023136"/>
    </source>
</evidence>
<comment type="subcellular location">
    <subcellularLocation>
        <location evidence="1">Membrane</location>
        <topology evidence="1">Multi-pass membrane protein</topology>
    </subcellularLocation>
</comment>
<gene>
    <name evidence="12" type="ORF">ACFO6Q_07645</name>
</gene>
<proteinExistence type="inferred from homology"/>
<evidence type="ECO:0000256" key="1">
    <source>
        <dbReference type="ARBA" id="ARBA00004141"/>
    </source>
</evidence>
<keyword evidence="4" id="KW-1003">Cell membrane</keyword>
<dbReference type="RefSeq" id="WP_380020024.1">
    <property type="nucleotide sequence ID" value="NZ_JBHSHD010000006.1"/>
</dbReference>
<evidence type="ECO:0000313" key="12">
    <source>
        <dbReference type="EMBL" id="MFC4820192.1"/>
    </source>
</evidence>
<evidence type="ECO:0000256" key="4">
    <source>
        <dbReference type="ARBA" id="ARBA00022475"/>
    </source>
</evidence>
<dbReference type="Pfam" id="PF17090">
    <property type="entry name" value="Ytca"/>
    <property type="match status" value="1"/>
</dbReference>
<keyword evidence="10 12" id="KW-0449">Lipoprotein</keyword>
<keyword evidence="6" id="KW-0732">Signal</keyword>
<evidence type="ECO:0000256" key="9">
    <source>
        <dbReference type="ARBA" id="ARBA00023139"/>
    </source>
</evidence>
<feature type="transmembrane region" description="Helical" evidence="11">
    <location>
        <begin position="80"/>
        <end position="99"/>
    </location>
</feature>
<keyword evidence="8 11" id="KW-0472">Membrane</keyword>
<evidence type="ECO:0000256" key="3">
    <source>
        <dbReference type="ARBA" id="ARBA00021237"/>
    </source>
</evidence>
<keyword evidence="9" id="KW-0564">Palmitate</keyword>
<name>A0ABV9QTN3_9GAMM</name>
<keyword evidence="7 11" id="KW-1133">Transmembrane helix</keyword>
<keyword evidence="5 11" id="KW-0812">Transmembrane</keyword>
<sequence length="102" mass="11042">MKRPEREPCGGRRRHARTFATAALLLAALCLSGCRMAPSIVLFGAGFPDWLFCMAGGVIATVLVHLVLGASRRVAVLEPLPLSYPALTAIFAVLIWLLVFHQ</sequence>
<evidence type="ECO:0000256" key="2">
    <source>
        <dbReference type="ARBA" id="ARBA00008208"/>
    </source>
</evidence>
<evidence type="ECO:0000256" key="6">
    <source>
        <dbReference type="ARBA" id="ARBA00022729"/>
    </source>
</evidence>
<evidence type="ECO:0000256" key="5">
    <source>
        <dbReference type="ARBA" id="ARBA00022692"/>
    </source>
</evidence>
<reference evidence="13" key="1">
    <citation type="journal article" date="2019" name="Int. J. Syst. Evol. Microbiol.">
        <title>The Global Catalogue of Microorganisms (GCM) 10K type strain sequencing project: providing services to taxonomists for standard genome sequencing and annotation.</title>
        <authorList>
            <consortium name="The Broad Institute Genomics Platform"/>
            <consortium name="The Broad Institute Genome Sequencing Center for Infectious Disease"/>
            <person name="Wu L."/>
            <person name="Ma J."/>
        </authorList>
    </citation>
    <scope>NUCLEOTIDE SEQUENCE [LARGE SCALE GENOMIC DNA]</scope>
    <source>
        <strain evidence="13">CCUG 30340</strain>
    </source>
</reference>
<comment type="similarity">
    <text evidence="2">Belongs to the YtcA family.</text>
</comment>
<accession>A0ABV9QTN3</accession>
<dbReference type="EMBL" id="JBHSHD010000006">
    <property type="protein sequence ID" value="MFC4820192.1"/>
    <property type="molecule type" value="Genomic_DNA"/>
</dbReference>
<feature type="transmembrane region" description="Helical" evidence="11">
    <location>
        <begin position="46"/>
        <end position="68"/>
    </location>
</feature>
<protein>
    <recommendedName>
        <fullName evidence="3">Uncharacterized protein YtcA</fullName>
    </recommendedName>
</protein>
<comment type="caution">
    <text evidence="12">The sequence shown here is derived from an EMBL/GenBank/DDBJ whole genome shotgun (WGS) entry which is preliminary data.</text>
</comment>
<dbReference type="InterPro" id="IPR031381">
    <property type="entry name" value="YtcA"/>
</dbReference>
<evidence type="ECO:0000256" key="11">
    <source>
        <dbReference type="SAM" id="Phobius"/>
    </source>
</evidence>
<dbReference type="Proteomes" id="UP001595886">
    <property type="component" value="Unassembled WGS sequence"/>
</dbReference>
<organism evidence="12 13">
    <name type="scientific">Dokdonella ginsengisoli</name>
    <dbReference type="NCBI Taxonomy" id="363846"/>
    <lineage>
        <taxon>Bacteria</taxon>
        <taxon>Pseudomonadati</taxon>
        <taxon>Pseudomonadota</taxon>
        <taxon>Gammaproteobacteria</taxon>
        <taxon>Lysobacterales</taxon>
        <taxon>Rhodanobacteraceae</taxon>
        <taxon>Dokdonella</taxon>
    </lineage>
</organism>
<evidence type="ECO:0000256" key="10">
    <source>
        <dbReference type="ARBA" id="ARBA00023288"/>
    </source>
</evidence>
<evidence type="ECO:0000313" key="13">
    <source>
        <dbReference type="Proteomes" id="UP001595886"/>
    </source>
</evidence>
<keyword evidence="13" id="KW-1185">Reference proteome</keyword>